<dbReference type="InterPro" id="IPR036249">
    <property type="entry name" value="Thioredoxin-like_sf"/>
</dbReference>
<evidence type="ECO:0000259" key="3">
    <source>
        <dbReference type="PROSITE" id="PS51352"/>
    </source>
</evidence>
<dbReference type="Pfam" id="PF17127">
    <property type="entry name" value="DUF5106"/>
    <property type="match status" value="1"/>
</dbReference>
<evidence type="ECO:0000256" key="2">
    <source>
        <dbReference type="SAM" id="SignalP"/>
    </source>
</evidence>
<feature type="coiled-coil region" evidence="1">
    <location>
        <begin position="123"/>
        <end position="159"/>
    </location>
</feature>
<dbReference type="Pfam" id="PF13098">
    <property type="entry name" value="Thioredoxin_2"/>
    <property type="match status" value="1"/>
</dbReference>
<organism evidence="4 5">
    <name type="scientific">Sunxiuqinia elliptica</name>
    <dbReference type="NCBI Taxonomy" id="655355"/>
    <lineage>
        <taxon>Bacteria</taxon>
        <taxon>Pseudomonadati</taxon>
        <taxon>Bacteroidota</taxon>
        <taxon>Bacteroidia</taxon>
        <taxon>Marinilabiliales</taxon>
        <taxon>Prolixibacteraceae</taxon>
        <taxon>Sunxiuqinia</taxon>
    </lineage>
</organism>
<feature type="domain" description="Thioredoxin" evidence="3">
    <location>
        <begin position="326"/>
        <end position="464"/>
    </location>
</feature>
<dbReference type="InterPro" id="IPR013766">
    <property type="entry name" value="Thioredoxin_domain"/>
</dbReference>
<dbReference type="EMBL" id="FONW01000007">
    <property type="protein sequence ID" value="SFF48608.1"/>
    <property type="molecule type" value="Genomic_DNA"/>
</dbReference>
<evidence type="ECO:0000256" key="1">
    <source>
        <dbReference type="SAM" id="Coils"/>
    </source>
</evidence>
<name>A0A1I2J3K4_9BACT</name>
<proteinExistence type="predicted"/>
<gene>
    <name evidence="4" type="ORF">SAMN05216283_107149</name>
</gene>
<dbReference type="RefSeq" id="WP_170846962.1">
    <property type="nucleotide sequence ID" value="NZ_FONW01000007.1"/>
</dbReference>
<dbReference type="PANTHER" id="PTHR42852:SF13">
    <property type="entry name" value="PROTEIN DIPZ"/>
    <property type="match status" value="1"/>
</dbReference>
<dbReference type="Gene3D" id="3.40.30.10">
    <property type="entry name" value="Glutaredoxin"/>
    <property type="match status" value="1"/>
</dbReference>
<reference evidence="4 5" key="1">
    <citation type="submission" date="2016-10" db="EMBL/GenBank/DDBJ databases">
        <authorList>
            <person name="de Groot N.N."/>
        </authorList>
    </citation>
    <scope>NUCLEOTIDE SEQUENCE [LARGE SCALE GENOMIC DNA]</scope>
    <source>
        <strain evidence="4 5">CGMCC 1.9156</strain>
    </source>
</reference>
<dbReference type="SUPFAM" id="SSF52833">
    <property type="entry name" value="Thioredoxin-like"/>
    <property type="match status" value="1"/>
</dbReference>
<evidence type="ECO:0000313" key="5">
    <source>
        <dbReference type="Proteomes" id="UP000198964"/>
    </source>
</evidence>
<dbReference type="PROSITE" id="PS51352">
    <property type="entry name" value="THIOREDOXIN_2"/>
    <property type="match status" value="1"/>
</dbReference>
<keyword evidence="5" id="KW-1185">Reference proteome</keyword>
<dbReference type="AlphaFoldDB" id="A0A1I2J3K4"/>
<keyword evidence="2" id="KW-0732">Signal</keyword>
<feature type="chain" id="PRO_5011600791" evidence="2">
    <location>
        <begin position="23"/>
        <end position="464"/>
    </location>
</feature>
<dbReference type="STRING" id="655355.SAMN05216283_107149"/>
<dbReference type="Proteomes" id="UP000198964">
    <property type="component" value="Unassembled WGS sequence"/>
</dbReference>
<dbReference type="CDD" id="cd02966">
    <property type="entry name" value="TlpA_like_family"/>
    <property type="match status" value="1"/>
</dbReference>
<evidence type="ECO:0000313" key="4">
    <source>
        <dbReference type="EMBL" id="SFF48608.1"/>
    </source>
</evidence>
<feature type="signal peptide" evidence="2">
    <location>
        <begin position="1"/>
        <end position="22"/>
    </location>
</feature>
<sequence length="464" mass="53726">MPKKYTRLFSLLLALLPWLAVAQTSSIEIHLPHQANDTVVLGHYFNSKIYANDTLILNSTGQGHFHSKQPLPQGIYVLYLDKNTFFDFLLGEDQQLSISQNKGPIQLSGAKESQWFQDFRNYMAHQQAQSNQLRQKLQKAQVLDSIQSIQQQLRQLDEQVLSFWKTEISRTQGSFYATFVSTNLPPSTPKTFPDSIHHNDSLKAAYLYNYRKVHYWDHFDLYDIRLWRTPIIEARLKEFFNEVLIQHPDSVLPSAIQLIEGSKAQPEVFQNLTSLILNNSARSKCMGMENVFVALAQKYYLNGEAFWISDKTKENIAREVHFRKNNLLGNRAKELLLEDENGQYQSLLQQGTNYTVIVFWEPDCGHCKQQIPQLFNEVFLAADPSDLSVFAVFTGTDKQAWTDFLKQHELNDWLNVWDPQQTSNFRVNYNVRSTPMIYLLDANKTILGKQLTIEQLKAFFGANR</sequence>
<dbReference type="PANTHER" id="PTHR42852">
    <property type="entry name" value="THIOL:DISULFIDE INTERCHANGE PROTEIN DSBE"/>
    <property type="match status" value="1"/>
</dbReference>
<accession>A0A1I2J3K4</accession>
<dbReference type="InterPro" id="IPR012336">
    <property type="entry name" value="Thioredoxin-like_fold"/>
</dbReference>
<dbReference type="InterPro" id="IPR050553">
    <property type="entry name" value="Thioredoxin_ResA/DsbE_sf"/>
</dbReference>
<dbReference type="InterPro" id="IPR033395">
    <property type="entry name" value="DUF5106"/>
</dbReference>
<protein>
    <submittedName>
        <fullName evidence="4">Thioredoxin-like</fullName>
    </submittedName>
</protein>
<keyword evidence="1" id="KW-0175">Coiled coil</keyword>